<dbReference type="EMBL" id="PIQN01000014">
    <property type="protein sequence ID" value="PKA42263.1"/>
    <property type="molecule type" value="Genomic_DNA"/>
</dbReference>
<name>A0A2N0D828_RHISU</name>
<evidence type="ECO:0000256" key="4">
    <source>
        <dbReference type="ARBA" id="ARBA00022989"/>
    </source>
</evidence>
<dbReference type="PANTHER" id="PTHR30250">
    <property type="entry name" value="PST FAMILY PREDICTED COLANIC ACID TRANSPORTER"/>
    <property type="match status" value="1"/>
</dbReference>
<reference evidence="7 8" key="2">
    <citation type="submission" date="2017-12" db="EMBL/GenBank/DDBJ databases">
        <title>Genome sequence of Rhizobium sullae HCNT1 isolated from Sulla coronaria nodules and featuring peculiar denitrification phenotypes.</title>
        <authorList>
            <person name="De Diego-Diaz B."/>
            <person name="Treu L."/>
            <person name="Campanaro S."/>
            <person name="Da Silva Duarte V."/>
            <person name="Basaglia M."/>
            <person name="Favaro L."/>
            <person name="Casella S."/>
            <person name="Squartini A."/>
        </authorList>
    </citation>
    <scope>NUCLEOTIDE SEQUENCE [LARGE SCALE GENOMIC DNA]</scope>
    <source>
        <strain evidence="7 8">HCNT1</strain>
    </source>
</reference>
<dbReference type="AlphaFoldDB" id="A0A2N0D828"/>
<organism evidence="7 8">
    <name type="scientific">Rhizobium sullae</name>
    <name type="common">Rhizobium hedysari</name>
    <dbReference type="NCBI Taxonomy" id="50338"/>
    <lineage>
        <taxon>Bacteria</taxon>
        <taxon>Pseudomonadati</taxon>
        <taxon>Pseudomonadota</taxon>
        <taxon>Alphaproteobacteria</taxon>
        <taxon>Hyphomicrobiales</taxon>
        <taxon>Rhizobiaceae</taxon>
        <taxon>Rhizobium/Agrobacterium group</taxon>
        <taxon>Rhizobium</taxon>
    </lineage>
</organism>
<keyword evidence="2" id="KW-1003">Cell membrane</keyword>
<feature type="transmembrane region" description="Helical" evidence="6">
    <location>
        <begin position="178"/>
        <end position="197"/>
    </location>
</feature>
<dbReference type="OrthoDB" id="493991at2"/>
<dbReference type="Pfam" id="PF01943">
    <property type="entry name" value="Polysacc_synt"/>
    <property type="match status" value="1"/>
</dbReference>
<evidence type="ECO:0000256" key="2">
    <source>
        <dbReference type="ARBA" id="ARBA00022475"/>
    </source>
</evidence>
<dbReference type="RefSeq" id="WP_051336628.1">
    <property type="nucleotide sequence ID" value="NZ_CP104144.1"/>
</dbReference>
<evidence type="ECO:0008006" key="9">
    <source>
        <dbReference type="Google" id="ProtNLM"/>
    </source>
</evidence>
<feature type="transmembrane region" description="Helical" evidence="6">
    <location>
        <begin position="31"/>
        <end position="53"/>
    </location>
</feature>
<evidence type="ECO:0000256" key="6">
    <source>
        <dbReference type="SAM" id="Phobius"/>
    </source>
</evidence>
<proteinExistence type="predicted"/>
<evidence type="ECO:0000313" key="7">
    <source>
        <dbReference type="EMBL" id="PKA42263.1"/>
    </source>
</evidence>
<comment type="caution">
    <text evidence="7">The sequence shown here is derived from an EMBL/GenBank/DDBJ whole genome shotgun (WGS) entry which is preliminary data.</text>
</comment>
<accession>A0A2N0D828</accession>
<gene>
    <name evidence="7" type="ORF">CWR43_18435</name>
</gene>
<protein>
    <recommendedName>
        <fullName evidence="9">O-antigen/teichoic acid export membrane protein</fullName>
    </recommendedName>
</protein>
<evidence type="ECO:0000256" key="1">
    <source>
        <dbReference type="ARBA" id="ARBA00004651"/>
    </source>
</evidence>
<feature type="transmembrane region" description="Helical" evidence="6">
    <location>
        <begin position="394"/>
        <end position="418"/>
    </location>
</feature>
<evidence type="ECO:0000313" key="8">
    <source>
        <dbReference type="Proteomes" id="UP000232164"/>
    </source>
</evidence>
<feature type="transmembrane region" description="Helical" evidence="6">
    <location>
        <begin position="143"/>
        <end position="166"/>
    </location>
</feature>
<sequence>MSAFSLIAKKADRFRARVFSERDFAKHLRQILHLLSGNFVASMVGLVAFALTARALGPADYGILALCFAFSRAIERLVSFQSWQPLIKFGAQAMEDQRTEDLRRLLKFGFVLDVGAALVSWIVAVGLILFASPLVGIRPEVQTFALIYCSALPFQIAGMPTAVLRLFGGFSTLAYSQVLGSFVRVLLCGIGLLAGWGLREFTFIWMGMQIISSMSMTGLAFLETRRRGYQNILTAPLTGITQSVPGLWRFALSANISLTIRSSANELDTLLVGYLADPTAAGLYHIAKRIGRMAQQAGVQVQTVVYPELSRLWATHSVSAFRRIVRQTQWLLLAAGICLIAVVSLTIKPLLLWTAGAQFIGAAPLVVVQAIAVVMVLNGSVLRSALLAMGRENAVLRSVLFSTLAFHLTAFALIPVIGPMGANIAHITMASLWMLAMLLPYRAHIADNAGANDTSGLG</sequence>
<dbReference type="PANTHER" id="PTHR30250:SF31">
    <property type="entry name" value="INNER MEMBRANE PROTEIN YGHQ"/>
    <property type="match status" value="1"/>
</dbReference>
<dbReference type="InterPro" id="IPR050833">
    <property type="entry name" value="Poly_Biosynth_Transport"/>
</dbReference>
<dbReference type="STRING" id="1041146.GCA_000427985_01544"/>
<feature type="transmembrane region" description="Helical" evidence="6">
    <location>
        <begin position="424"/>
        <end position="441"/>
    </location>
</feature>
<feature type="transmembrane region" description="Helical" evidence="6">
    <location>
        <begin position="330"/>
        <end position="347"/>
    </location>
</feature>
<evidence type="ECO:0000256" key="3">
    <source>
        <dbReference type="ARBA" id="ARBA00022692"/>
    </source>
</evidence>
<feature type="transmembrane region" description="Helical" evidence="6">
    <location>
        <begin position="359"/>
        <end position="382"/>
    </location>
</feature>
<dbReference type="GO" id="GO:0005886">
    <property type="term" value="C:plasma membrane"/>
    <property type="evidence" value="ECO:0007669"/>
    <property type="project" value="UniProtKB-SubCell"/>
</dbReference>
<dbReference type="Proteomes" id="UP000232164">
    <property type="component" value="Unassembled WGS sequence"/>
</dbReference>
<keyword evidence="4 6" id="KW-1133">Transmembrane helix</keyword>
<reference evidence="7 8" key="1">
    <citation type="submission" date="2017-11" db="EMBL/GenBank/DDBJ databases">
        <authorList>
            <person name="Han C.G."/>
        </authorList>
    </citation>
    <scope>NUCLEOTIDE SEQUENCE [LARGE SCALE GENOMIC DNA]</scope>
    <source>
        <strain evidence="7 8">HCNT1</strain>
    </source>
</reference>
<keyword evidence="5 6" id="KW-0472">Membrane</keyword>
<evidence type="ECO:0000256" key="5">
    <source>
        <dbReference type="ARBA" id="ARBA00023136"/>
    </source>
</evidence>
<keyword evidence="3 6" id="KW-0812">Transmembrane</keyword>
<dbReference type="InterPro" id="IPR002797">
    <property type="entry name" value="Polysacc_synth"/>
</dbReference>
<comment type="subcellular location">
    <subcellularLocation>
        <location evidence="1">Cell membrane</location>
        <topology evidence="1">Multi-pass membrane protein</topology>
    </subcellularLocation>
</comment>
<feature type="transmembrane region" description="Helical" evidence="6">
    <location>
        <begin position="108"/>
        <end position="131"/>
    </location>
</feature>